<organism evidence="2 3">
    <name type="scientific">Microterricola viridarii</name>
    <dbReference type="NCBI Taxonomy" id="412690"/>
    <lineage>
        <taxon>Bacteria</taxon>
        <taxon>Bacillati</taxon>
        <taxon>Actinomycetota</taxon>
        <taxon>Actinomycetes</taxon>
        <taxon>Micrococcales</taxon>
        <taxon>Microbacteriaceae</taxon>
        <taxon>Microterricola</taxon>
    </lineage>
</organism>
<dbReference type="RefSeq" id="WP_156786368.1">
    <property type="nucleotide sequence ID" value="NZ_LT629742.1"/>
</dbReference>
<keyword evidence="1" id="KW-1133">Transmembrane helix</keyword>
<reference evidence="3" key="1">
    <citation type="submission" date="2016-10" db="EMBL/GenBank/DDBJ databases">
        <authorList>
            <person name="Varghese N."/>
            <person name="Submissions S."/>
        </authorList>
    </citation>
    <scope>NUCLEOTIDE SEQUENCE [LARGE SCALE GENOMIC DNA]</scope>
    <source>
        <strain evidence="3">DSM 21772</strain>
    </source>
</reference>
<keyword evidence="3" id="KW-1185">Reference proteome</keyword>
<dbReference type="AlphaFoldDB" id="A0A1H1XZR8"/>
<keyword evidence="1" id="KW-0472">Membrane</keyword>
<protein>
    <submittedName>
        <fullName evidence="2">Uncharacterized protein</fullName>
    </submittedName>
</protein>
<dbReference type="EMBL" id="LT629742">
    <property type="protein sequence ID" value="SDT14683.1"/>
    <property type="molecule type" value="Genomic_DNA"/>
</dbReference>
<proteinExistence type="predicted"/>
<evidence type="ECO:0000313" key="3">
    <source>
        <dbReference type="Proteomes" id="UP000181956"/>
    </source>
</evidence>
<dbReference type="Proteomes" id="UP000181956">
    <property type="component" value="Chromosome I"/>
</dbReference>
<accession>A0A1H1XZR8</accession>
<evidence type="ECO:0000256" key="1">
    <source>
        <dbReference type="SAM" id="Phobius"/>
    </source>
</evidence>
<sequence length="50" mass="5665">MTQEMWWILLSASGLLVPMLLGLVAPRRRAVPVRVARQADARRDADSFSR</sequence>
<gene>
    <name evidence="2" type="ORF">SAMN04489834_2934</name>
</gene>
<name>A0A1H1XZR8_9MICO</name>
<keyword evidence="1" id="KW-0812">Transmembrane</keyword>
<evidence type="ECO:0000313" key="2">
    <source>
        <dbReference type="EMBL" id="SDT14683.1"/>
    </source>
</evidence>
<feature type="transmembrane region" description="Helical" evidence="1">
    <location>
        <begin position="6"/>
        <end position="25"/>
    </location>
</feature>
<dbReference type="STRING" id="412690.SAMN04489834_2934"/>